<keyword evidence="3" id="KW-1185">Reference proteome</keyword>
<reference evidence="2 3" key="1">
    <citation type="journal article" date="2022" name="Nat. Genet.">
        <title>Improved pea reference genome and pan-genome highlight genomic features and evolutionary characteristics.</title>
        <authorList>
            <person name="Yang T."/>
            <person name="Liu R."/>
            <person name="Luo Y."/>
            <person name="Hu S."/>
            <person name="Wang D."/>
            <person name="Wang C."/>
            <person name="Pandey M.K."/>
            <person name="Ge S."/>
            <person name="Xu Q."/>
            <person name="Li N."/>
            <person name="Li G."/>
            <person name="Huang Y."/>
            <person name="Saxena R.K."/>
            <person name="Ji Y."/>
            <person name="Li M."/>
            <person name="Yan X."/>
            <person name="He Y."/>
            <person name="Liu Y."/>
            <person name="Wang X."/>
            <person name="Xiang C."/>
            <person name="Varshney R.K."/>
            <person name="Ding H."/>
            <person name="Gao S."/>
            <person name="Zong X."/>
        </authorList>
    </citation>
    <scope>NUCLEOTIDE SEQUENCE [LARGE SCALE GENOMIC DNA]</scope>
    <source>
        <strain evidence="2 3">cv. Zhongwan 6</strain>
    </source>
</reference>
<sequence>MEEHCIWHIGYGQSVSAWEDRWIDSNIRIADFNLNTPPHLQLAKVDDLGSNGVSWKWGELKEWLPMKIIRRISTKDGDVSDPVCWRDVWKINAMERVRHFVWLLHHDGLLTNMKKSRMGLGSTMCRPCGVMEEDALHVFRDCPRAVDLWRPTVSANNHGVIFLQIHNDNFNRPSCKGVSLIKWEAPLSDWVKMNIDGAMDKEGNSGCSGIIRGSGGEWLGGFSKNIGICSVYTAEFWGSVRRFNAFYKRGIQVDYYQNRFSTSGKGYLLSIFFHKIGQEFINQD</sequence>
<organism evidence="2 3">
    <name type="scientific">Pisum sativum</name>
    <name type="common">Garden pea</name>
    <name type="synonym">Lathyrus oleraceus</name>
    <dbReference type="NCBI Taxonomy" id="3888"/>
    <lineage>
        <taxon>Eukaryota</taxon>
        <taxon>Viridiplantae</taxon>
        <taxon>Streptophyta</taxon>
        <taxon>Embryophyta</taxon>
        <taxon>Tracheophyta</taxon>
        <taxon>Spermatophyta</taxon>
        <taxon>Magnoliopsida</taxon>
        <taxon>eudicotyledons</taxon>
        <taxon>Gunneridae</taxon>
        <taxon>Pentapetalae</taxon>
        <taxon>rosids</taxon>
        <taxon>fabids</taxon>
        <taxon>Fabales</taxon>
        <taxon>Fabaceae</taxon>
        <taxon>Papilionoideae</taxon>
        <taxon>50 kb inversion clade</taxon>
        <taxon>NPAAA clade</taxon>
        <taxon>Hologalegina</taxon>
        <taxon>IRL clade</taxon>
        <taxon>Fabeae</taxon>
        <taxon>Lathyrus</taxon>
    </lineage>
</organism>
<protein>
    <recommendedName>
        <fullName evidence="1">Reverse transcriptase zinc-binding domain-containing protein</fullName>
    </recommendedName>
</protein>
<evidence type="ECO:0000313" key="3">
    <source>
        <dbReference type="Proteomes" id="UP001058974"/>
    </source>
</evidence>
<name>A0A9D5B0E1_PEA</name>
<evidence type="ECO:0000313" key="2">
    <source>
        <dbReference type="EMBL" id="KAI5425405.1"/>
    </source>
</evidence>
<dbReference type="InterPro" id="IPR026960">
    <property type="entry name" value="RVT-Znf"/>
</dbReference>
<comment type="caution">
    <text evidence="2">The sequence shown here is derived from an EMBL/GenBank/DDBJ whole genome shotgun (WGS) entry which is preliminary data.</text>
</comment>
<accession>A0A9D5B0E1</accession>
<dbReference type="Proteomes" id="UP001058974">
    <property type="component" value="Chromosome 3"/>
</dbReference>
<feature type="domain" description="Reverse transcriptase zinc-binding" evidence="1">
    <location>
        <begin position="83"/>
        <end position="149"/>
    </location>
</feature>
<dbReference type="Pfam" id="PF13966">
    <property type="entry name" value="zf-RVT"/>
    <property type="match status" value="1"/>
</dbReference>
<evidence type="ECO:0000259" key="1">
    <source>
        <dbReference type="Pfam" id="PF13966"/>
    </source>
</evidence>
<proteinExistence type="predicted"/>
<dbReference type="InterPro" id="IPR053151">
    <property type="entry name" value="RNase_H-like"/>
</dbReference>
<dbReference type="PANTHER" id="PTHR47723:SF19">
    <property type="entry name" value="POLYNUCLEOTIDYL TRANSFERASE, RIBONUCLEASE H-LIKE SUPERFAMILY PROTEIN"/>
    <property type="match status" value="1"/>
</dbReference>
<dbReference type="Gramene" id="Psat03G0127500-T1">
    <property type="protein sequence ID" value="KAI5425405.1"/>
    <property type="gene ID" value="KIW84_031275"/>
</dbReference>
<dbReference type="AlphaFoldDB" id="A0A9D5B0E1"/>
<dbReference type="PANTHER" id="PTHR47723">
    <property type="entry name" value="OS05G0353850 PROTEIN"/>
    <property type="match status" value="1"/>
</dbReference>
<dbReference type="EMBL" id="JAMSHJ010000003">
    <property type="protein sequence ID" value="KAI5425405.1"/>
    <property type="molecule type" value="Genomic_DNA"/>
</dbReference>
<gene>
    <name evidence="2" type="ORF">KIW84_031275</name>
</gene>